<proteinExistence type="predicted"/>
<keyword evidence="4" id="KW-0812">Transmembrane</keyword>
<dbReference type="AlphaFoldDB" id="A0A2S8BFP0"/>
<keyword evidence="4" id="KW-1133">Transmembrane helix</keyword>
<organism evidence="5 6">
    <name type="scientific">Mycobacterium talmoniae</name>
    <dbReference type="NCBI Taxonomy" id="1858794"/>
    <lineage>
        <taxon>Bacteria</taxon>
        <taxon>Bacillati</taxon>
        <taxon>Actinomycetota</taxon>
        <taxon>Actinomycetes</taxon>
        <taxon>Mycobacteriales</taxon>
        <taxon>Mycobacteriaceae</taxon>
        <taxon>Mycobacterium</taxon>
    </lineage>
</organism>
<keyword evidence="2 4" id="KW-0472">Membrane</keyword>
<dbReference type="GO" id="GO:0016020">
    <property type="term" value="C:membrane"/>
    <property type="evidence" value="ECO:0007669"/>
    <property type="project" value="UniProtKB-SubCell"/>
</dbReference>
<feature type="transmembrane region" description="Helical" evidence="4">
    <location>
        <begin position="82"/>
        <end position="103"/>
    </location>
</feature>
<comment type="caution">
    <text evidence="5">The sequence shown here is derived from an EMBL/GenBank/DDBJ whole genome shotgun (WGS) entry which is preliminary data.</text>
</comment>
<accession>A0A2S8BFP0</accession>
<evidence type="ECO:0000256" key="1">
    <source>
        <dbReference type="ARBA" id="ARBA00004370"/>
    </source>
</evidence>
<evidence type="ECO:0000313" key="5">
    <source>
        <dbReference type="EMBL" id="PQM45435.1"/>
    </source>
</evidence>
<protein>
    <recommendedName>
        <fullName evidence="7">Mce protein</fullName>
    </recommendedName>
</protein>
<evidence type="ECO:0000256" key="2">
    <source>
        <dbReference type="ARBA" id="ARBA00023136"/>
    </source>
</evidence>
<dbReference type="PANTHER" id="PTHR37042">
    <property type="entry name" value="OUTER MEMBRANE PROTEIN RV1973"/>
    <property type="match status" value="1"/>
</dbReference>
<dbReference type="PANTHER" id="PTHR37042:SF4">
    <property type="entry name" value="OUTER MEMBRANE PROTEIN RV1973"/>
    <property type="match status" value="1"/>
</dbReference>
<name>A0A2S8BFP0_9MYCO</name>
<feature type="region of interest" description="Disordered" evidence="3">
    <location>
        <begin position="1"/>
        <end position="41"/>
    </location>
</feature>
<evidence type="ECO:0000256" key="4">
    <source>
        <dbReference type="SAM" id="Phobius"/>
    </source>
</evidence>
<reference evidence="5 6" key="1">
    <citation type="journal article" date="2017" name="Int. J. Syst. Evol. Microbiol.">
        <title>Mycobacterium talmoniae sp. nov., a slowly growing mycobacterium isolated from human respiratory samples.</title>
        <authorList>
            <person name="Davidson R.M."/>
            <person name="DeGroote M.A."/>
            <person name="Marola J.L."/>
            <person name="Buss S."/>
            <person name="Jones V."/>
            <person name="McNeil M.R."/>
            <person name="Freifeld A.G."/>
            <person name="Elaine Epperson L."/>
            <person name="Hasan N.A."/>
            <person name="Jackson M."/>
            <person name="Iwen P.C."/>
            <person name="Salfinger M."/>
            <person name="Strong M."/>
        </authorList>
    </citation>
    <scope>NUCLEOTIDE SEQUENCE [LARGE SCALE GENOMIC DNA]</scope>
    <source>
        <strain evidence="5 6">ATCC BAA-2683</strain>
    </source>
</reference>
<gene>
    <name evidence="5" type="ORF">C1Y40_04398</name>
</gene>
<evidence type="ECO:0000313" key="6">
    <source>
        <dbReference type="Proteomes" id="UP000238296"/>
    </source>
</evidence>
<feature type="region of interest" description="Disordered" evidence="3">
    <location>
        <begin position="53"/>
        <end position="73"/>
    </location>
</feature>
<dbReference type="EMBL" id="PPEA01000647">
    <property type="protein sequence ID" value="PQM45435.1"/>
    <property type="molecule type" value="Genomic_DNA"/>
</dbReference>
<evidence type="ECO:0000256" key="3">
    <source>
        <dbReference type="SAM" id="MobiDB-lite"/>
    </source>
</evidence>
<feature type="compositionally biased region" description="Polar residues" evidence="3">
    <location>
        <begin position="23"/>
        <end position="34"/>
    </location>
</feature>
<dbReference type="Proteomes" id="UP000238296">
    <property type="component" value="Unassembled WGS sequence"/>
</dbReference>
<sequence>MSKQTPTKDVFDRLADPDDPDTVQPTSAKTTAVQCESDEETVAVEPEIDVAGVPTGDADAPITQDAAGAGAPAGDRRVRRRVVAVLVGVVLVAALGLSAFLGWRLIQVDQTAAAGRAALEAAKKYAVTLTTLDAKDIDKNYSEAVAGATGQFRDEYSAGAAQLRQILIDNKATGKGVVLDAAIKSATKTRVEVLLFVDQSVENAVLSAPRIDRNRVQMTKELVDNHWLAGKVEII</sequence>
<evidence type="ECO:0008006" key="7">
    <source>
        <dbReference type="Google" id="ProtNLM"/>
    </source>
</evidence>
<comment type="subcellular location">
    <subcellularLocation>
        <location evidence="1">Membrane</location>
    </subcellularLocation>
</comment>